<dbReference type="NCBIfam" id="TIGR01766">
    <property type="entry name" value="IS200/IS605 family accessory protein TnpB-like domain"/>
    <property type="match status" value="1"/>
</dbReference>
<keyword evidence="2" id="KW-0815">Transposition</keyword>
<evidence type="ECO:0000256" key="3">
    <source>
        <dbReference type="ARBA" id="ARBA00023125"/>
    </source>
</evidence>
<feature type="domain" description="Cas12f1-like TNB" evidence="6">
    <location>
        <begin position="296"/>
        <end position="374"/>
    </location>
</feature>
<evidence type="ECO:0000259" key="5">
    <source>
        <dbReference type="Pfam" id="PF01385"/>
    </source>
</evidence>
<name>A0ABR8AAR9_9CYAN</name>
<evidence type="ECO:0000313" key="7">
    <source>
        <dbReference type="EMBL" id="MBD2196949.1"/>
    </source>
</evidence>
<evidence type="ECO:0000259" key="6">
    <source>
        <dbReference type="Pfam" id="PF07282"/>
    </source>
</evidence>
<proteinExistence type="inferred from homology"/>
<evidence type="ECO:0000313" key="8">
    <source>
        <dbReference type="Proteomes" id="UP000658514"/>
    </source>
</evidence>
<feature type="domain" description="Probable transposase IS891/IS1136/IS1341" evidence="5">
    <location>
        <begin position="174"/>
        <end position="277"/>
    </location>
</feature>
<comment type="caution">
    <text evidence="7">The sequence shown here is derived from an EMBL/GenBank/DDBJ whole genome shotgun (WGS) entry which is preliminary data.</text>
</comment>
<dbReference type="RefSeq" id="WP_190543057.1">
    <property type="nucleotide sequence ID" value="NZ_CAWPNO010000055.1"/>
</dbReference>
<gene>
    <name evidence="7" type="primary">tnpB</name>
    <name evidence="7" type="ORF">H6G24_15840</name>
</gene>
<sequence>MQLVEKHIINRQHKFWKECDYLALQSKHLYNAANYVQRQYFFETSKYYNSIDIYHQTKNLEAYRYLPTKVSKQIVRRLSEAWKGWLAALKDWSKHPEKYLGKPKMPGYKHKKRGRNIVIYPIDAISKPALTKRIIKLSQTHIEFPTQAKNVDQVRIVPKIDHYVIEVIYTVADAMKSSGKYSAGIDLGLNNLMAVTSNHPAIRSLLINGRPLKSINQFFNKRVAKAQSIAATRQVKKLNSKRDRRIDNYLHTVSRRIIDWCQLNAIGQLIIGNNLRWKQDINIGKKNNQDFTKIPHAKLISLLTYKAQLAGIEVVLTEESYTSKASALDGDELPVYHSKTNHQPVFSGQRIQRGLYKTHTGKFINADTNGSLNIARKVIPNFMDGIEGLPFIPVVLGLWTKITNIVV</sequence>
<protein>
    <submittedName>
        <fullName evidence="7">IS200/IS605 family element transposase accessory protein TnpB</fullName>
    </submittedName>
</protein>
<reference evidence="7 8" key="1">
    <citation type="journal article" date="2020" name="ISME J.">
        <title>Comparative genomics reveals insights into cyanobacterial evolution and habitat adaptation.</title>
        <authorList>
            <person name="Chen M.Y."/>
            <person name="Teng W.K."/>
            <person name="Zhao L."/>
            <person name="Hu C.X."/>
            <person name="Zhou Y.K."/>
            <person name="Han B.P."/>
            <person name="Song L.R."/>
            <person name="Shu W.S."/>
        </authorList>
    </citation>
    <scope>NUCLEOTIDE SEQUENCE [LARGE SCALE GENOMIC DNA]</scope>
    <source>
        <strain evidence="7 8">FACHB-288</strain>
    </source>
</reference>
<comment type="similarity">
    <text evidence="1">In the C-terminal section; belongs to the transposase 35 family.</text>
</comment>
<keyword evidence="4" id="KW-0233">DNA recombination</keyword>
<evidence type="ECO:0000256" key="1">
    <source>
        <dbReference type="ARBA" id="ARBA00008761"/>
    </source>
</evidence>
<dbReference type="InterPro" id="IPR010095">
    <property type="entry name" value="Cas12f1-like_TNB"/>
</dbReference>
<dbReference type="Pfam" id="PF07282">
    <property type="entry name" value="Cas12f1-like_TNB"/>
    <property type="match status" value="1"/>
</dbReference>
<keyword evidence="8" id="KW-1185">Reference proteome</keyword>
<dbReference type="NCBIfam" id="NF040570">
    <property type="entry name" value="guided_TnpB"/>
    <property type="match status" value="1"/>
</dbReference>
<dbReference type="InterPro" id="IPR001959">
    <property type="entry name" value="Transposase"/>
</dbReference>
<dbReference type="EMBL" id="JACJQH010000023">
    <property type="protein sequence ID" value="MBD2196949.1"/>
    <property type="molecule type" value="Genomic_DNA"/>
</dbReference>
<evidence type="ECO:0000256" key="4">
    <source>
        <dbReference type="ARBA" id="ARBA00023172"/>
    </source>
</evidence>
<evidence type="ECO:0000256" key="2">
    <source>
        <dbReference type="ARBA" id="ARBA00022578"/>
    </source>
</evidence>
<organism evidence="7 8">
    <name type="scientific">Calothrix parietina FACHB-288</name>
    <dbReference type="NCBI Taxonomy" id="2692896"/>
    <lineage>
        <taxon>Bacteria</taxon>
        <taxon>Bacillati</taxon>
        <taxon>Cyanobacteriota</taxon>
        <taxon>Cyanophyceae</taxon>
        <taxon>Nostocales</taxon>
        <taxon>Calotrichaceae</taxon>
        <taxon>Calothrix</taxon>
    </lineage>
</organism>
<dbReference type="Proteomes" id="UP000658514">
    <property type="component" value="Unassembled WGS sequence"/>
</dbReference>
<accession>A0ABR8AAR9</accession>
<keyword evidence="3" id="KW-0238">DNA-binding</keyword>
<dbReference type="Pfam" id="PF01385">
    <property type="entry name" value="OrfB_IS605"/>
    <property type="match status" value="1"/>
</dbReference>